<gene>
    <name evidence="3" type="ORF">SSLN_LOCUS5186</name>
</gene>
<reference evidence="5" key="1">
    <citation type="submission" date="2016-06" db="UniProtKB">
        <authorList>
            <consortium name="WormBaseParasite"/>
        </authorList>
    </citation>
    <scope>IDENTIFICATION</scope>
</reference>
<dbReference type="EMBL" id="UYSU01033149">
    <property type="protein sequence ID" value="VDL91571.1"/>
    <property type="molecule type" value="Genomic_DNA"/>
</dbReference>
<dbReference type="GO" id="GO:0005576">
    <property type="term" value="C:extracellular region"/>
    <property type="evidence" value="ECO:0007669"/>
    <property type="project" value="InterPro"/>
</dbReference>
<dbReference type="InterPro" id="IPR036645">
    <property type="entry name" value="Elafin-like_sf"/>
</dbReference>
<dbReference type="GO" id="GO:0030414">
    <property type="term" value="F:peptidase inhibitor activity"/>
    <property type="evidence" value="ECO:0007669"/>
    <property type="project" value="InterPro"/>
</dbReference>
<feature type="region of interest" description="Disordered" evidence="1">
    <location>
        <begin position="52"/>
        <end position="77"/>
    </location>
</feature>
<feature type="region of interest" description="Disordered" evidence="1">
    <location>
        <begin position="105"/>
        <end position="143"/>
    </location>
</feature>
<evidence type="ECO:0000313" key="3">
    <source>
        <dbReference type="EMBL" id="VDL91571.1"/>
    </source>
</evidence>
<dbReference type="STRING" id="70667.A0A183SLT8"/>
<organism evidence="5">
    <name type="scientific">Schistocephalus solidus</name>
    <name type="common">Tapeworm</name>
    <dbReference type="NCBI Taxonomy" id="70667"/>
    <lineage>
        <taxon>Eukaryota</taxon>
        <taxon>Metazoa</taxon>
        <taxon>Spiralia</taxon>
        <taxon>Lophotrochozoa</taxon>
        <taxon>Platyhelminthes</taxon>
        <taxon>Cestoda</taxon>
        <taxon>Eucestoda</taxon>
        <taxon>Diphyllobothriidea</taxon>
        <taxon>Diphyllobothriidae</taxon>
        <taxon>Schistocephalus</taxon>
    </lineage>
</organism>
<feature type="compositionally biased region" description="Polar residues" evidence="1">
    <location>
        <begin position="68"/>
        <end position="77"/>
    </location>
</feature>
<dbReference type="Pfam" id="PF00095">
    <property type="entry name" value="WAP"/>
    <property type="match status" value="1"/>
</dbReference>
<name>A0A183SLT8_SCHSO</name>
<reference evidence="3 4" key="2">
    <citation type="submission" date="2018-11" db="EMBL/GenBank/DDBJ databases">
        <authorList>
            <consortium name="Pathogen Informatics"/>
        </authorList>
    </citation>
    <scope>NUCLEOTIDE SEQUENCE [LARGE SCALE GENOMIC DNA]</scope>
    <source>
        <strain evidence="3 4">NST_G2</strain>
    </source>
</reference>
<keyword evidence="4" id="KW-1185">Reference proteome</keyword>
<dbReference type="WBParaSite" id="SSLN_0000534901-mRNA-1">
    <property type="protein sequence ID" value="SSLN_0000534901-mRNA-1"/>
    <property type="gene ID" value="SSLN_0000534901"/>
</dbReference>
<dbReference type="Proteomes" id="UP000275846">
    <property type="component" value="Unassembled WGS sequence"/>
</dbReference>
<dbReference type="OrthoDB" id="10547700at2759"/>
<accession>A0A183SLT8</accession>
<dbReference type="Gene3D" id="4.10.75.10">
    <property type="entry name" value="Elafin-like"/>
    <property type="match status" value="1"/>
</dbReference>
<evidence type="ECO:0000313" key="4">
    <source>
        <dbReference type="Proteomes" id="UP000275846"/>
    </source>
</evidence>
<protein>
    <submittedName>
        <fullName evidence="5">WAP domain-containing protein</fullName>
    </submittedName>
</protein>
<evidence type="ECO:0000256" key="1">
    <source>
        <dbReference type="SAM" id="MobiDB-lite"/>
    </source>
</evidence>
<proteinExistence type="predicted"/>
<evidence type="ECO:0000259" key="2">
    <source>
        <dbReference type="Pfam" id="PF00095"/>
    </source>
</evidence>
<dbReference type="AlphaFoldDB" id="A0A183SLT8"/>
<dbReference type="InterPro" id="IPR008197">
    <property type="entry name" value="WAP_dom"/>
</dbReference>
<sequence>MSWRGSANAFDVAVLTPPPPSSPSQIPAQLLSFGDAAVFTSGFYLHSLLQQPPGSDVMTEPRRPEAGSGTSDWRSASESVSSGCQLGCLLLEECSYSRPGTCPARMRSVPPNAEPEGEVDAEQRDDNVDEDSPATDVSQHMQFTRSVSQSSHQACLKECHGDTSCPILHQKCCHYGCNSVCSEPLYSETVPPLPPPLRLTTIPDRPGAMSLAWAGNYTDFSRLHGPVVFVLQTRFCACKYFDQAHVSSWQTLIMVGVAKIFSPYSGLPV</sequence>
<feature type="domain" description="WAP" evidence="2">
    <location>
        <begin position="152"/>
        <end position="184"/>
    </location>
</feature>
<evidence type="ECO:0000313" key="5">
    <source>
        <dbReference type="WBParaSite" id="SSLN_0000534901-mRNA-1"/>
    </source>
</evidence>